<dbReference type="Pfam" id="PF13279">
    <property type="entry name" value="4HBT_2"/>
    <property type="match status" value="1"/>
</dbReference>
<organism evidence="1 2">
    <name type="scientific">Acinetobacter celticus</name>
    <dbReference type="NCBI Taxonomy" id="1891224"/>
    <lineage>
        <taxon>Bacteria</taxon>
        <taxon>Pseudomonadati</taxon>
        <taxon>Pseudomonadota</taxon>
        <taxon>Gammaproteobacteria</taxon>
        <taxon>Moraxellales</taxon>
        <taxon>Moraxellaceae</taxon>
        <taxon>Acinetobacter</taxon>
    </lineage>
</organism>
<accession>A0A1C3CXA7</accession>
<proteinExistence type="predicted"/>
<name>A0A1C3CXA7_9GAMM</name>
<dbReference type="InterPro" id="IPR029069">
    <property type="entry name" value="HotDog_dom_sf"/>
</dbReference>
<dbReference type="CDD" id="cd00586">
    <property type="entry name" value="4HBT"/>
    <property type="match status" value="1"/>
</dbReference>
<keyword evidence="2" id="KW-1185">Reference proteome</keyword>
<dbReference type="GO" id="GO:0047617">
    <property type="term" value="F:fatty acyl-CoA hydrolase activity"/>
    <property type="evidence" value="ECO:0007669"/>
    <property type="project" value="TreeGrafter"/>
</dbReference>
<protein>
    <recommendedName>
        <fullName evidence="3">Thioesterase</fullName>
    </recommendedName>
</protein>
<dbReference type="Proteomes" id="UP000186553">
    <property type="component" value="Unassembled WGS sequence"/>
</dbReference>
<dbReference type="EMBL" id="MBDL01000009">
    <property type="protein sequence ID" value="ODA13384.1"/>
    <property type="molecule type" value="Genomic_DNA"/>
</dbReference>
<sequence>MTEVVEFSEVHRPMSWGEMDLFGHLNNVHYFRYLEDARIAFLDQLRFFDAKLYSVILKNECEYQHPVTYPDVLITRSYVTDVGHTSFTMLYEIVSKQQGNIVAIGKSVIVIVNPTTFQKQAIPNQVKTHLLSYMMQFKYKD</sequence>
<comment type="caution">
    <text evidence="1">The sequence shown here is derived from an EMBL/GenBank/DDBJ whole genome shotgun (WGS) entry which is preliminary data.</text>
</comment>
<dbReference type="AlphaFoldDB" id="A0A1C3CXA7"/>
<dbReference type="SUPFAM" id="SSF54637">
    <property type="entry name" value="Thioesterase/thiol ester dehydrase-isomerase"/>
    <property type="match status" value="1"/>
</dbReference>
<dbReference type="RefSeq" id="WP_068887685.1">
    <property type="nucleotide sequence ID" value="NZ_CBCRUU010000002.1"/>
</dbReference>
<dbReference type="Gene3D" id="3.10.129.10">
    <property type="entry name" value="Hotdog Thioesterase"/>
    <property type="match status" value="1"/>
</dbReference>
<dbReference type="PANTHER" id="PTHR31793:SF40">
    <property type="entry name" value="ACYL-COA THIOESTER HYDROLASE, YBGC_YBAW FAMILY"/>
    <property type="match status" value="1"/>
</dbReference>
<dbReference type="PANTHER" id="PTHR31793">
    <property type="entry name" value="4-HYDROXYBENZOYL-COA THIOESTERASE FAMILY MEMBER"/>
    <property type="match status" value="1"/>
</dbReference>
<dbReference type="STRING" id="1891224.BBP83_07615"/>
<evidence type="ECO:0000313" key="2">
    <source>
        <dbReference type="Proteomes" id="UP000186553"/>
    </source>
</evidence>
<evidence type="ECO:0008006" key="3">
    <source>
        <dbReference type="Google" id="ProtNLM"/>
    </source>
</evidence>
<gene>
    <name evidence="1" type="ORF">BBP83_07615</name>
</gene>
<reference evidence="1 2" key="1">
    <citation type="submission" date="2016-07" db="EMBL/GenBank/DDBJ databases">
        <title>Acinetobacter sp. ANC 4603.</title>
        <authorList>
            <person name="Radolfova-Krizova L."/>
            <person name="Nemec A."/>
        </authorList>
    </citation>
    <scope>NUCLEOTIDE SEQUENCE [LARGE SCALE GENOMIC DNA]</scope>
    <source>
        <strain evidence="1 2">ANC 4603</strain>
    </source>
</reference>
<evidence type="ECO:0000313" key="1">
    <source>
        <dbReference type="EMBL" id="ODA13384.1"/>
    </source>
</evidence>
<dbReference type="InterPro" id="IPR050563">
    <property type="entry name" value="4-hydroxybenzoyl-CoA_TE"/>
</dbReference>